<dbReference type="Gene3D" id="3.40.720.10">
    <property type="entry name" value="Alkaline Phosphatase, subunit A"/>
    <property type="match status" value="1"/>
</dbReference>
<evidence type="ECO:0000256" key="4">
    <source>
        <dbReference type="ARBA" id="ARBA00022837"/>
    </source>
</evidence>
<dbReference type="InterPro" id="IPR000917">
    <property type="entry name" value="Sulfatase_N"/>
</dbReference>
<comment type="similarity">
    <text evidence="1">Belongs to the sulfatase family.</text>
</comment>
<gene>
    <name evidence="6" type="ORF">BUL40_13030</name>
</gene>
<dbReference type="EMBL" id="MTBC01000009">
    <property type="protein sequence ID" value="OQD42026.1"/>
    <property type="molecule type" value="Genomic_DNA"/>
</dbReference>
<dbReference type="OrthoDB" id="9765065at2"/>
<feature type="domain" description="Sulfatase N-terminal" evidence="5">
    <location>
        <begin position="36"/>
        <end position="357"/>
    </location>
</feature>
<dbReference type="Pfam" id="PF00884">
    <property type="entry name" value="Sulfatase"/>
    <property type="match status" value="1"/>
</dbReference>
<name>A0A1V6LPY0_9FLAO</name>
<dbReference type="PANTHER" id="PTHR42693:SF27">
    <property type="entry name" value="ARYLSULFATASE B [PRECURSOR]"/>
    <property type="match status" value="1"/>
</dbReference>
<dbReference type="Proteomes" id="UP000191680">
    <property type="component" value="Unassembled WGS sequence"/>
</dbReference>
<reference evidence="6 7" key="1">
    <citation type="submission" date="2016-12" db="EMBL/GenBank/DDBJ databases">
        <authorList>
            <person name="Song W.-J."/>
            <person name="Kurnit D.M."/>
        </authorList>
    </citation>
    <scope>NUCLEOTIDE SEQUENCE [LARGE SCALE GENOMIC DNA]</scope>
    <source>
        <strain evidence="6 7">HSG9</strain>
    </source>
</reference>
<keyword evidence="3" id="KW-0378">Hydrolase</keyword>
<proteinExistence type="inferred from homology"/>
<dbReference type="SUPFAM" id="SSF53649">
    <property type="entry name" value="Alkaline phosphatase-like"/>
    <property type="match status" value="1"/>
</dbReference>
<dbReference type="InterPro" id="IPR024607">
    <property type="entry name" value="Sulfatase_CS"/>
</dbReference>
<evidence type="ECO:0000313" key="6">
    <source>
        <dbReference type="EMBL" id="OQD42026.1"/>
    </source>
</evidence>
<dbReference type="InterPro" id="IPR017850">
    <property type="entry name" value="Alkaline_phosphatase_core_sf"/>
</dbReference>
<keyword evidence="4" id="KW-0106">Calcium</keyword>
<dbReference type="GO" id="GO:0004065">
    <property type="term" value="F:arylsulfatase activity"/>
    <property type="evidence" value="ECO:0007669"/>
    <property type="project" value="TreeGrafter"/>
</dbReference>
<dbReference type="RefSeq" id="WP_080319606.1">
    <property type="nucleotide sequence ID" value="NZ_MTBC01000009.1"/>
</dbReference>
<organism evidence="6 7">
    <name type="scientific">Croceivirga radicis</name>
    <dbReference type="NCBI Taxonomy" id="1929488"/>
    <lineage>
        <taxon>Bacteria</taxon>
        <taxon>Pseudomonadati</taxon>
        <taxon>Bacteroidota</taxon>
        <taxon>Flavobacteriia</taxon>
        <taxon>Flavobacteriales</taxon>
        <taxon>Flavobacteriaceae</taxon>
        <taxon>Croceivirga</taxon>
    </lineage>
</organism>
<sequence>MNNVVFKILVSFFIGLCFWGCDKKIKSSNSLPKEQPNILLVIADDAGWNDVGYHGSKIKTPVLDSLANNGAKLERFYVAPTCSPSRAALLTGIPASRLGIVAPIAGKSKIALPDSLVTLPKAMKKLGYRTALFGKWHLGLTPENGPQAYGFDTSYGFLHGQIDQYTHEYKNGDPSWHKNGKFLKEDGHVTDLLTDAAIAYFNQETKTETPSFVTLAYSAPHFPLQEEVRYKRPYSTIFTDSSRVDYAAAMTHLDIAFGRLLNSLKRSGKLDNTLILFMSDNGAMKNWYPKNQYQGKHGPNTTLGDNTPLKDYKTTNYEGAIRVPAFVYWKNHFNGKTLDDFIGVIDVLPTLVELTGASVKPNTIEGSSFLNLLNGASQTKIPQLYIRGHLQESIIIPPYKLIRTRSKKDTLLELYNVVVDPEEAFNLAASKPIVTNQLHKQLISEFAKDAATVNGPEIFDK</sequence>
<evidence type="ECO:0000259" key="5">
    <source>
        <dbReference type="Pfam" id="PF00884"/>
    </source>
</evidence>
<dbReference type="AlphaFoldDB" id="A0A1V6LPY0"/>
<dbReference type="PROSITE" id="PS00523">
    <property type="entry name" value="SULFATASE_1"/>
    <property type="match status" value="1"/>
</dbReference>
<dbReference type="PANTHER" id="PTHR42693">
    <property type="entry name" value="ARYLSULFATASE FAMILY MEMBER"/>
    <property type="match status" value="1"/>
</dbReference>
<dbReference type="GO" id="GO:0046872">
    <property type="term" value="F:metal ion binding"/>
    <property type="evidence" value="ECO:0007669"/>
    <property type="project" value="UniProtKB-KW"/>
</dbReference>
<protein>
    <submittedName>
        <fullName evidence="6">Arylsulfatase</fullName>
    </submittedName>
</protein>
<evidence type="ECO:0000256" key="1">
    <source>
        <dbReference type="ARBA" id="ARBA00008779"/>
    </source>
</evidence>
<keyword evidence="7" id="KW-1185">Reference proteome</keyword>
<accession>A0A1V6LPY0</accession>
<evidence type="ECO:0000256" key="2">
    <source>
        <dbReference type="ARBA" id="ARBA00022723"/>
    </source>
</evidence>
<keyword evidence="2" id="KW-0479">Metal-binding</keyword>
<comment type="caution">
    <text evidence="6">The sequence shown here is derived from an EMBL/GenBank/DDBJ whole genome shotgun (WGS) entry which is preliminary data.</text>
</comment>
<dbReference type="InterPro" id="IPR050738">
    <property type="entry name" value="Sulfatase"/>
</dbReference>
<evidence type="ECO:0000313" key="7">
    <source>
        <dbReference type="Proteomes" id="UP000191680"/>
    </source>
</evidence>
<evidence type="ECO:0000256" key="3">
    <source>
        <dbReference type="ARBA" id="ARBA00022801"/>
    </source>
</evidence>